<protein>
    <submittedName>
        <fullName evidence="1">Uncharacterized protein</fullName>
    </submittedName>
</protein>
<sequence>MAVPTNNRRGSEVDVTAVSQICDALAAEAGDVAQQRERVGQFLLREPSEADFGTPQATTAEQAIVRAHGTLAQDTVQLLAEVEVGFRRVGAIMEHSLRSLGELDEQQAQAIKRATEVIAEQGGSNEYLTNLRGHHGR</sequence>
<dbReference type="AlphaFoldDB" id="A0A895XP54"/>
<dbReference type="Proteomes" id="UP000662939">
    <property type="component" value="Chromosome"/>
</dbReference>
<reference evidence="1" key="1">
    <citation type="submission" date="2021-02" db="EMBL/GenBank/DDBJ databases">
        <title>Natronoglycomyces albus gen. nov., sp. nov, a haloalkaliphilic actinobacterium from a soda solonchak soil.</title>
        <authorList>
            <person name="Sorokin D.Y."/>
            <person name="Khijniak T.V."/>
            <person name="Zakharycheva A.P."/>
            <person name="Boueva O.V."/>
            <person name="Ariskina E.V."/>
            <person name="Hahnke R.L."/>
            <person name="Bunk B."/>
            <person name="Sproer C."/>
            <person name="Schumann P."/>
            <person name="Evtushenko L.I."/>
            <person name="Kublanov I.V."/>
        </authorList>
    </citation>
    <scope>NUCLEOTIDE SEQUENCE</scope>
    <source>
        <strain evidence="1">DSM 106290</strain>
    </source>
</reference>
<dbReference type="KEGG" id="nav:JQS30_13965"/>
<organism evidence="1 2">
    <name type="scientific">Natronoglycomyces albus</name>
    <dbReference type="NCBI Taxonomy" id="2811108"/>
    <lineage>
        <taxon>Bacteria</taxon>
        <taxon>Bacillati</taxon>
        <taxon>Actinomycetota</taxon>
        <taxon>Actinomycetes</taxon>
        <taxon>Glycomycetales</taxon>
        <taxon>Glycomycetaceae</taxon>
        <taxon>Natronoglycomyces</taxon>
    </lineage>
</organism>
<gene>
    <name evidence="1" type="ORF">JQS30_13965</name>
</gene>
<name>A0A895XP54_9ACTN</name>
<evidence type="ECO:0000313" key="1">
    <source>
        <dbReference type="EMBL" id="QSB04855.1"/>
    </source>
</evidence>
<proteinExistence type="predicted"/>
<dbReference type="EMBL" id="CP070496">
    <property type="protein sequence ID" value="QSB04855.1"/>
    <property type="molecule type" value="Genomic_DNA"/>
</dbReference>
<keyword evidence="2" id="KW-1185">Reference proteome</keyword>
<dbReference type="RefSeq" id="WP_213170854.1">
    <property type="nucleotide sequence ID" value="NZ_CP070496.1"/>
</dbReference>
<accession>A0A895XP54</accession>
<evidence type="ECO:0000313" key="2">
    <source>
        <dbReference type="Proteomes" id="UP000662939"/>
    </source>
</evidence>